<reference evidence="1" key="1">
    <citation type="submission" date="2012-05" db="EMBL/GenBank/DDBJ databases">
        <authorList>
            <person name="Studholme D.J."/>
            <person name="Wasukira A."/>
            <person name="Grant M."/>
        </authorList>
    </citation>
    <scope>NUCLEOTIDE SEQUENCE [LARGE SCALE GENOMIC DNA]</scope>
    <source>
        <strain evidence="1">NCPPB 890</strain>
    </source>
</reference>
<sequence>MKASLLVVSALLYVAALYLPALHGGAEQVSGVVLLMFGWIQVLDGQCFAWLGNLLFFGAWLCYVFKSDRAAFGQLLLACLVGVDTFRATRYLKNEAGHEVIIDHVGAAFYVWELSFLALLVVVLMHMAQNRDVNPKAIS</sequence>
<dbReference type="GeneID" id="69691175"/>
<name>A0A836P3P7_XANVA</name>
<comment type="caution">
    <text evidence="1">The sequence shown here is derived from an EMBL/GenBank/DDBJ whole genome shotgun (WGS) entry which is preliminary data.</text>
</comment>
<dbReference type="EMBL" id="AKBN01000458">
    <property type="protein sequence ID" value="KFA02576.1"/>
    <property type="molecule type" value="Genomic_DNA"/>
</dbReference>
<dbReference type="AlphaFoldDB" id="A0A836P3P7"/>
<organism evidence="1">
    <name type="scientific">Xanthomonas vasicola pv. vasculorum NCPPB 890</name>
    <dbReference type="NCBI Taxonomy" id="1184265"/>
    <lineage>
        <taxon>Bacteria</taxon>
        <taxon>Pseudomonadati</taxon>
        <taxon>Pseudomonadota</taxon>
        <taxon>Gammaproteobacteria</taxon>
        <taxon>Lysobacterales</taxon>
        <taxon>Lysobacteraceae</taxon>
        <taxon>Xanthomonas</taxon>
    </lineage>
</organism>
<protein>
    <submittedName>
        <fullName evidence="1">Uncharacterized protein</fullName>
    </submittedName>
</protein>
<accession>A0A836P3P7</accession>
<dbReference type="RefSeq" id="WP_010374524.1">
    <property type="nucleotide sequence ID" value="NZ_AKBN02000022.1"/>
</dbReference>
<proteinExistence type="predicted"/>
<evidence type="ECO:0000313" key="1">
    <source>
        <dbReference type="EMBL" id="KFA02576.1"/>
    </source>
</evidence>
<gene>
    <name evidence="1" type="ORF">A11K_0108780</name>
</gene>